<dbReference type="Proteomes" id="UP000256269">
    <property type="component" value="Unassembled WGS sequence"/>
</dbReference>
<dbReference type="EMBL" id="QUNO01000041">
    <property type="protein sequence ID" value="REH17914.1"/>
    <property type="molecule type" value="Genomic_DNA"/>
</dbReference>
<sequence>MVRRRLYSFYTWCADSGITEITQLATTIETWWEGIEPFLRTGTTNAESEGINRAIKLAAATPRASATPKNQRLRTHSVTNKVTAPGQV</sequence>
<evidence type="ECO:0000259" key="2">
    <source>
        <dbReference type="Pfam" id="PF01610"/>
    </source>
</evidence>
<comment type="caution">
    <text evidence="3">The sequence shown here is derived from an EMBL/GenBank/DDBJ whole genome shotgun (WGS) entry which is preliminary data.</text>
</comment>
<evidence type="ECO:0000256" key="1">
    <source>
        <dbReference type="SAM" id="MobiDB-lite"/>
    </source>
</evidence>
<evidence type="ECO:0000313" key="3">
    <source>
        <dbReference type="EMBL" id="REH17914.1"/>
    </source>
</evidence>
<dbReference type="InterPro" id="IPR002560">
    <property type="entry name" value="Transposase_DDE"/>
</dbReference>
<proteinExistence type="predicted"/>
<dbReference type="Pfam" id="PF01610">
    <property type="entry name" value="DDE_Tnp_ISL3"/>
    <property type="match status" value="1"/>
</dbReference>
<accession>A0A3E0G522</accession>
<organism evidence="3 4">
    <name type="scientific">Kutzneria buriramensis</name>
    <dbReference type="NCBI Taxonomy" id="1045776"/>
    <lineage>
        <taxon>Bacteria</taxon>
        <taxon>Bacillati</taxon>
        <taxon>Actinomycetota</taxon>
        <taxon>Actinomycetes</taxon>
        <taxon>Pseudonocardiales</taxon>
        <taxon>Pseudonocardiaceae</taxon>
        <taxon>Kutzneria</taxon>
    </lineage>
</organism>
<reference evidence="3 4" key="1">
    <citation type="submission" date="2018-08" db="EMBL/GenBank/DDBJ databases">
        <title>Genomic Encyclopedia of Archaeal and Bacterial Type Strains, Phase II (KMG-II): from individual species to whole genera.</title>
        <authorList>
            <person name="Goeker M."/>
        </authorList>
    </citation>
    <scope>NUCLEOTIDE SEQUENCE [LARGE SCALE GENOMIC DNA]</scope>
    <source>
        <strain evidence="3 4">DSM 45791</strain>
    </source>
</reference>
<evidence type="ECO:0000313" key="4">
    <source>
        <dbReference type="Proteomes" id="UP000256269"/>
    </source>
</evidence>
<gene>
    <name evidence="3" type="ORF">BCF44_14131</name>
</gene>
<keyword evidence="4" id="KW-1185">Reference proteome</keyword>
<dbReference type="AlphaFoldDB" id="A0A3E0G522"/>
<name>A0A3E0G522_9PSEU</name>
<feature type="region of interest" description="Disordered" evidence="1">
    <location>
        <begin position="60"/>
        <end position="88"/>
    </location>
</feature>
<protein>
    <submittedName>
        <fullName evidence="3">Transposase</fullName>
    </submittedName>
</protein>
<feature type="domain" description="Transposase IS204/IS1001/IS1096/IS1165 DDE" evidence="2">
    <location>
        <begin position="3"/>
        <end position="61"/>
    </location>
</feature>